<reference evidence="3" key="1">
    <citation type="submission" date="2023-03" db="EMBL/GenBank/DDBJ databases">
        <authorList>
            <person name="Julca I."/>
        </authorList>
    </citation>
    <scope>NUCLEOTIDE SEQUENCE</scope>
</reference>
<feature type="compositionally biased region" description="Low complexity" evidence="1">
    <location>
        <begin position="18"/>
        <end position="30"/>
    </location>
</feature>
<dbReference type="EMBL" id="OX459119">
    <property type="protein sequence ID" value="CAI9096970.1"/>
    <property type="molecule type" value="Genomic_DNA"/>
</dbReference>
<feature type="domain" description="LysM" evidence="2">
    <location>
        <begin position="52"/>
        <end position="96"/>
    </location>
</feature>
<dbReference type="PANTHER" id="PTHR20932:SF55">
    <property type="entry name" value="LYSM DOMAIN-CONTAINING PROTEIN"/>
    <property type="match status" value="1"/>
</dbReference>
<dbReference type="SMART" id="SM00257">
    <property type="entry name" value="LysM"/>
    <property type="match status" value="1"/>
</dbReference>
<gene>
    <name evidence="3" type="ORF">OLC1_LOCUS7587</name>
</gene>
<dbReference type="SUPFAM" id="SSF54106">
    <property type="entry name" value="LysM domain"/>
    <property type="match status" value="1"/>
</dbReference>
<accession>A0AAV1CMZ3</accession>
<sequence>MNGGIGFGAEIRDGLDQPSSPTSSSSSSTPAKITAVNSPPRFSVGAGGRSYIEHTVTKFDTLAGVAIKYGVEVADIKRINGLVSDLQMFALKTLQIPCPGRHPPSPNLSNGLGSQGPSSSEDNHSTRRHSDLFDAFPSLRLTPSPQRRVSPAMSSLQGFYGLKNSEQKSEGCEMAVYRKGGSHYLEDGPFGKPSGALNPPLSLHRKSKSVANGFATENGHLGDNGQESTDSDSDNLIDKLLVRRRQKSEADFNARTPELLLKEDNGSSGSGFLATKGKGLALRPKSASRTLSGADAEAGLPAPIPTGMGDSFVIDSVSVVRKSSSTSSLQDSESNGLSSLWPTSKWSLKPDLQALSNAVITRPIFDGLPKPITGRKNKAALD</sequence>
<dbReference type="Pfam" id="PF01476">
    <property type="entry name" value="LysM"/>
    <property type="match status" value="1"/>
</dbReference>
<feature type="compositionally biased region" description="Polar residues" evidence="1">
    <location>
        <begin position="335"/>
        <end position="344"/>
    </location>
</feature>
<keyword evidence="4" id="KW-1185">Reference proteome</keyword>
<feature type="region of interest" description="Disordered" evidence="1">
    <location>
        <begin position="324"/>
        <end position="344"/>
    </location>
</feature>
<feature type="region of interest" description="Disordered" evidence="1">
    <location>
        <begin position="214"/>
        <end position="233"/>
    </location>
</feature>
<dbReference type="PROSITE" id="PS51782">
    <property type="entry name" value="LYSM"/>
    <property type="match status" value="1"/>
</dbReference>
<evidence type="ECO:0000256" key="1">
    <source>
        <dbReference type="SAM" id="MobiDB-lite"/>
    </source>
</evidence>
<name>A0AAV1CMZ3_OLDCO</name>
<dbReference type="InterPro" id="IPR018392">
    <property type="entry name" value="LysM"/>
</dbReference>
<protein>
    <submittedName>
        <fullName evidence="3">OLC1v1033245C1</fullName>
    </submittedName>
</protein>
<feature type="region of interest" description="Disordered" evidence="1">
    <location>
        <begin position="1"/>
        <end position="40"/>
    </location>
</feature>
<evidence type="ECO:0000259" key="2">
    <source>
        <dbReference type="PROSITE" id="PS51782"/>
    </source>
</evidence>
<feature type="compositionally biased region" description="Low complexity" evidence="1">
    <location>
        <begin position="324"/>
        <end position="334"/>
    </location>
</feature>
<dbReference type="InterPro" id="IPR036779">
    <property type="entry name" value="LysM_dom_sf"/>
</dbReference>
<dbReference type="CDD" id="cd00118">
    <property type="entry name" value="LysM"/>
    <property type="match status" value="1"/>
</dbReference>
<evidence type="ECO:0000313" key="3">
    <source>
        <dbReference type="EMBL" id="CAI9096970.1"/>
    </source>
</evidence>
<dbReference type="Proteomes" id="UP001161247">
    <property type="component" value="Chromosome 2"/>
</dbReference>
<evidence type="ECO:0000313" key="4">
    <source>
        <dbReference type="Proteomes" id="UP001161247"/>
    </source>
</evidence>
<dbReference type="AlphaFoldDB" id="A0AAV1CMZ3"/>
<dbReference type="Gene3D" id="3.10.350.10">
    <property type="entry name" value="LysM domain"/>
    <property type="match status" value="1"/>
</dbReference>
<organism evidence="3 4">
    <name type="scientific">Oldenlandia corymbosa var. corymbosa</name>
    <dbReference type="NCBI Taxonomy" id="529605"/>
    <lineage>
        <taxon>Eukaryota</taxon>
        <taxon>Viridiplantae</taxon>
        <taxon>Streptophyta</taxon>
        <taxon>Embryophyta</taxon>
        <taxon>Tracheophyta</taxon>
        <taxon>Spermatophyta</taxon>
        <taxon>Magnoliopsida</taxon>
        <taxon>eudicotyledons</taxon>
        <taxon>Gunneridae</taxon>
        <taxon>Pentapetalae</taxon>
        <taxon>asterids</taxon>
        <taxon>lamiids</taxon>
        <taxon>Gentianales</taxon>
        <taxon>Rubiaceae</taxon>
        <taxon>Rubioideae</taxon>
        <taxon>Spermacoceae</taxon>
        <taxon>Hedyotis-Oldenlandia complex</taxon>
        <taxon>Oldenlandia</taxon>
    </lineage>
</organism>
<dbReference type="InterPro" id="IPR045030">
    <property type="entry name" value="LYSM1-4"/>
</dbReference>
<dbReference type="PANTHER" id="PTHR20932">
    <property type="entry name" value="LYSM AND PUTATIVE PEPTIDOGLYCAN-BINDING DOMAIN-CONTAINING PROTEIN"/>
    <property type="match status" value="1"/>
</dbReference>
<proteinExistence type="predicted"/>
<feature type="region of interest" description="Disordered" evidence="1">
    <location>
        <begin position="100"/>
        <end position="128"/>
    </location>
</feature>
<feature type="compositionally biased region" description="Polar residues" evidence="1">
    <location>
        <begin position="107"/>
        <end position="120"/>
    </location>
</feature>